<keyword evidence="8" id="KW-1133">Transmembrane helix</keyword>
<organism evidence="10 11">
    <name type="scientific">Schizopora paradoxa</name>
    <dbReference type="NCBI Taxonomy" id="27342"/>
    <lineage>
        <taxon>Eukaryota</taxon>
        <taxon>Fungi</taxon>
        <taxon>Dikarya</taxon>
        <taxon>Basidiomycota</taxon>
        <taxon>Agaricomycotina</taxon>
        <taxon>Agaricomycetes</taxon>
        <taxon>Hymenochaetales</taxon>
        <taxon>Schizoporaceae</taxon>
        <taxon>Schizopora</taxon>
    </lineage>
</organism>
<evidence type="ECO:0000313" key="11">
    <source>
        <dbReference type="Proteomes" id="UP000053477"/>
    </source>
</evidence>
<keyword evidence="4" id="KW-0479">Metal-binding</keyword>
<evidence type="ECO:0000256" key="2">
    <source>
        <dbReference type="ARBA" id="ARBA00022559"/>
    </source>
</evidence>
<dbReference type="InterPro" id="IPR036851">
    <property type="entry name" value="Chloroperoxidase-like_sf"/>
</dbReference>
<dbReference type="AlphaFoldDB" id="A0A0H2RJR0"/>
<evidence type="ECO:0000256" key="3">
    <source>
        <dbReference type="ARBA" id="ARBA00022617"/>
    </source>
</evidence>
<sequence length="260" mass="29059">MSIIVRRVLNTLFPRRAGAVLLSMISTTQTKWPSNDMKEWSTPIGEYRRPKDTDLRSPCPALNTLANHGHLPRDGRNVSAWDITYHVNAVYGLSIPLAALIAYGTVFLLKKPLFSKINLQDIATNPGVEHCASLAHTNTPKKAEFGATSVCPHLSKKLLGEAKDGGYTAHDFARIRVEREREPGMNLQGWRGEIARGECSLTLNVFAGDDGKVSKEVIDRWWINEQLPEGFKPARKTTLWRAAKVGTDIRNTMKKLEKTE</sequence>
<keyword evidence="5" id="KW-0560">Oxidoreductase</keyword>
<dbReference type="OrthoDB" id="407298at2759"/>
<dbReference type="Proteomes" id="UP000053477">
    <property type="component" value="Unassembled WGS sequence"/>
</dbReference>
<evidence type="ECO:0000256" key="7">
    <source>
        <dbReference type="ARBA" id="ARBA00025795"/>
    </source>
</evidence>
<evidence type="ECO:0000256" key="6">
    <source>
        <dbReference type="ARBA" id="ARBA00023004"/>
    </source>
</evidence>
<name>A0A0H2RJR0_9AGAM</name>
<dbReference type="Pfam" id="PF01328">
    <property type="entry name" value="Peroxidase_2"/>
    <property type="match status" value="1"/>
</dbReference>
<dbReference type="PANTHER" id="PTHR33577:SF18">
    <property type="entry name" value="HEME HALOPEROXIDASE FAMILY PROFILE DOMAIN-CONTAINING PROTEIN"/>
    <property type="match status" value="1"/>
</dbReference>
<dbReference type="STRING" id="27342.A0A0H2RJR0"/>
<keyword evidence="6" id="KW-0408">Iron</keyword>
<reference evidence="10 11" key="1">
    <citation type="submission" date="2015-04" db="EMBL/GenBank/DDBJ databases">
        <title>Complete genome sequence of Schizopora paradoxa KUC8140, a cosmopolitan wood degrader in East Asia.</title>
        <authorList>
            <consortium name="DOE Joint Genome Institute"/>
            <person name="Min B."/>
            <person name="Park H."/>
            <person name="Jang Y."/>
            <person name="Kim J.-J."/>
            <person name="Kim K.H."/>
            <person name="Pangilinan J."/>
            <person name="Lipzen A."/>
            <person name="Riley R."/>
            <person name="Grigoriev I.V."/>
            <person name="Spatafora J.W."/>
            <person name="Choi I.-G."/>
        </authorList>
    </citation>
    <scope>NUCLEOTIDE SEQUENCE [LARGE SCALE GENOMIC DNA]</scope>
    <source>
        <strain evidence="10 11">KUC8140</strain>
    </source>
</reference>
<dbReference type="EMBL" id="KQ086048">
    <property type="protein sequence ID" value="KLO09693.1"/>
    <property type="molecule type" value="Genomic_DNA"/>
</dbReference>
<dbReference type="Gene3D" id="1.10.489.10">
    <property type="entry name" value="Chloroperoxidase-like"/>
    <property type="match status" value="1"/>
</dbReference>
<evidence type="ECO:0000256" key="4">
    <source>
        <dbReference type="ARBA" id="ARBA00022723"/>
    </source>
</evidence>
<keyword evidence="8" id="KW-0812">Transmembrane</keyword>
<dbReference type="GO" id="GO:0004601">
    <property type="term" value="F:peroxidase activity"/>
    <property type="evidence" value="ECO:0007669"/>
    <property type="project" value="UniProtKB-KW"/>
</dbReference>
<keyword evidence="3" id="KW-0349">Heme</keyword>
<comment type="similarity">
    <text evidence="7">Belongs to the chloroperoxidase family.</text>
</comment>
<keyword evidence="11" id="KW-1185">Reference proteome</keyword>
<dbReference type="InParanoid" id="A0A0H2RJR0"/>
<dbReference type="GO" id="GO:0046872">
    <property type="term" value="F:metal ion binding"/>
    <property type="evidence" value="ECO:0007669"/>
    <property type="project" value="UniProtKB-KW"/>
</dbReference>
<dbReference type="SUPFAM" id="SSF47571">
    <property type="entry name" value="Cloroperoxidase"/>
    <property type="match status" value="1"/>
</dbReference>
<evidence type="ECO:0000256" key="1">
    <source>
        <dbReference type="ARBA" id="ARBA00001970"/>
    </source>
</evidence>
<accession>A0A0H2RJR0</accession>
<comment type="cofactor">
    <cofactor evidence="1">
        <name>heme b</name>
        <dbReference type="ChEBI" id="CHEBI:60344"/>
    </cofactor>
</comment>
<gene>
    <name evidence="10" type="ORF">SCHPADRAFT_907574</name>
</gene>
<evidence type="ECO:0000256" key="8">
    <source>
        <dbReference type="SAM" id="Phobius"/>
    </source>
</evidence>
<evidence type="ECO:0000313" key="10">
    <source>
        <dbReference type="EMBL" id="KLO09693.1"/>
    </source>
</evidence>
<feature type="transmembrane region" description="Helical" evidence="8">
    <location>
        <begin position="89"/>
        <end position="109"/>
    </location>
</feature>
<evidence type="ECO:0000256" key="5">
    <source>
        <dbReference type="ARBA" id="ARBA00023002"/>
    </source>
</evidence>
<protein>
    <submittedName>
        <fullName evidence="10">Cloroperoxidase</fullName>
    </submittedName>
</protein>
<evidence type="ECO:0000259" key="9">
    <source>
        <dbReference type="PROSITE" id="PS51405"/>
    </source>
</evidence>
<proteinExistence type="inferred from homology"/>
<keyword evidence="2 10" id="KW-0575">Peroxidase</keyword>
<dbReference type="PANTHER" id="PTHR33577">
    <property type="entry name" value="STERIGMATOCYSTIN BIOSYNTHESIS PEROXIDASE STCC-RELATED"/>
    <property type="match status" value="1"/>
</dbReference>
<keyword evidence="8" id="KW-0472">Membrane</keyword>
<dbReference type="InterPro" id="IPR000028">
    <property type="entry name" value="Chloroperoxidase"/>
</dbReference>
<dbReference type="PROSITE" id="PS51405">
    <property type="entry name" value="HEME_HALOPEROXIDASE"/>
    <property type="match status" value="1"/>
</dbReference>
<feature type="domain" description="Heme haloperoxidase family profile" evidence="9">
    <location>
        <begin position="43"/>
        <end position="244"/>
    </location>
</feature>